<dbReference type="InterPro" id="IPR036388">
    <property type="entry name" value="WH-like_DNA-bd_sf"/>
</dbReference>
<organism evidence="6 7">
    <name type="scientific">Cryobacterium shii</name>
    <dbReference type="NCBI Taxonomy" id="1259235"/>
    <lineage>
        <taxon>Bacteria</taxon>
        <taxon>Bacillati</taxon>
        <taxon>Actinomycetota</taxon>
        <taxon>Actinomycetes</taxon>
        <taxon>Micrococcales</taxon>
        <taxon>Microbacteriaceae</taxon>
        <taxon>Cryobacterium</taxon>
    </lineage>
</organism>
<dbReference type="Pfam" id="PF03965">
    <property type="entry name" value="Penicillinase_R"/>
    <property type="match status" value="1"/>
</dbReference>
<name>A0AAQ2C5F2_9MICO</name>
<dbReference type="Gene3D" id="6.10.140.850">
    <property type="match status" value="1"/>
</dbReference>
<accession>A0AAQ2C5F2</accession>
<dbReference type="Proteomes" id="UP000297403">
    <property type="component" value="Unassembled WGS sequence"/>
</dbReference>
<dbReference type="Gene3D" id="1.10.10.10">
    <property type="entry name" value="Winged helix-like DNA-binding domain superfamily/Winged helix DNA-binding domain"/>
    <property type="match status" value="1"/>
</dbReference>
<proteinExistence type="inferred from homology"/>
<gene>
    <name evidence="6" type="ORF">E3O49_10145</name>
</gene>
<dbReference type="GO" id="GO:0003677">
    <property type="term" value="F:DNA binding"/>
    <property type="evidence" value="ECO:0007669"/>
    <property type="project" value="UniProtKB-KW"/>
</dbReference>
<dbReference type="InterPro" id="IPR036390">
    <property type="entry name" value="WH_DNA-bd_sf"/>
</dbReference>
<dbReference type="AlphaFoldDB" id="A0AAQ2C5F2"/>
<evidence type="ECO:0000256" key="2">
    <source>
        <dbReference type="ARBA" id="ARBA00023015"/>
    </source>
</evidence>
<evidence type="ECO:0000256" key="1">
    <source>
        <dbReference type="ARBA" id="ARBA00011046"/>
    </source>
</evidence>
<keyword evidence="4" id="KW-0804">Transcription</keyword>
<evidence type="ECO:0000256" key="4">
    <source>
        <dbReference type="ARBA" id="ARBA00023163"/>
    </source>
</evidence>
<dbReference type="GO" id="GO:0045892">
    <property type="term" value="P:negative regulation of DNA-templated transcription"/>
    <property type="evidence" value="ECO:0007669"/>
    <property type="project" value="InterPro"/>
</dbReference>
<comment type="caution">
    <text evidence="6">The sequence shown here is derived from an EMBL/GenBank/DDBJ whole genome shotgun (WGS) entry which is preliminary data.</text>
</comment>
<feature type="compositionally biased region" description="Low complexity" evidence="5">
    <location>
        <begin position="125"/>
        <end position="146"/>
    </location>
</feature>
<evidence type="ECO:0000256" key="3">
    <source>
        <dbReference type="ARBA" id="ARBA00023125"/>
    </source>
</evidence>
<dbReference type="InterPro" id="IPR005650">
    <property type="entry name" value="BlaI_family"/>
</dbReference>
<comment type="similarity">
    <text evidence="1">Belongs to the BlaI transcriptional regulatory family.</text>
</comment>
<evidence type="ECO:0000313" key="6">
    <source>
        <dbReference type="EMBL" id="TFC45868.1"/>
    </source>
</evidence>
<sequence>MGNLGVLERLLMDVLWDSGESLPATDLRDRLLTPAAVAASKKPLATTTVLTVLSRLETKGFVTRDRDARPHRYRAVTTRAEHTAELMHEVLGSAPDRQAALARFIGNVSPAEAEALRHLLGTIRTNTPATNTSSTSTSTSTTLSRE</sequence>
<reference evidence="6 7" key="1">
    <citation type="submission" date="2019-03" db="EMBL/GenBank/DDBJ databases">
        <title>Genomics of glacier-inhabiting Cryobacterium strains.</title>
        <authorList>
            <person name="Liu Q."/>
            <person name="Xin Y.-H."/>
        </authorList>
    </citation>
    <scope>NUCLEOTIDE SEQUENCE [LARGE SCALE GENOMIC DNA]</scope>
    <source>
        <strain evidence="7">TMT1-22</strain>
    </source>
</reference>
<keyword evidence="2" id="KW-0805">Transcription regulation</keyword>
<evidence type="ECO:0000256" key="5">
    <source>
        <dbReference type="SAM" id="MobiDB-lite"/>
    </source>
</evidence>
<evidence type="ECO:0000313" key="7">
    <source>
        <dbReference type="Proteomes" id="UP000297403"/>
    </source>
</evidence>
<protein>
    <submittedName>
        <fullName evidence="6">Transcriptional regulator</fullName>
    </submittedName>
</protein>
<dbReference type="EMBL" id="SOFY01000056">
    <property type="protein sequence ID" value="TFC45868.1"/>
    <property type="molecule type" value="Genomic_DNA"/>
</dbReference>
<keyword evidence="3" id="KW-0238">DNA-binding</keyword>
<dbReference type="SUPFAM" id="SSF46785">
    <property type="entry name" value="Winged helix' DNA-binding domain"/>
    <property type="match status" value="1"/>
</dbReference>
<feature type="region of interest" description="Disordered" evidence="5">
    <location>
        <begin position="123"/>
        <end position="146"/>
    </location>
</feature>
<keyword evidence="7" id="KW-1185">Reference proteome</keyword>